<keyword evidence="3" id="KW-1185">Reference proteome</keyword>
<name>A0A401TE64_CHIPU</name>
<dbReference type="Gene3D" id="3.40.5.50">
    <property type="match status" value="1"/>
</dbReference>
<feature type="domain" description="DNA replication complex GINS protein PSF2 N-terminal" evidence="1">
    <location>
        <begin position="2"/>
        <end position="30"/>
    </location>
</feature>
<evidence type="ECO:0000313" key="3">
    <source>
        <dbReference type="Proteomes" id="UP000287033"/>
    </source>
</evidence>
<dbReference type="Pfam" id="PF25005">
    <property type="entry name" value="PSF2_N"/>
    <property type="match status" value="1"/>
</dbReference>
<feature type="non-terminal residue" evidence="2">
    <location>
        <position position="30"/>
    </location>
</feature>
<protein>
    <recommendedName>
        <fullName evidence="1">DNA replication complex GINS protein PSF2 N-terminal domain-containing protein</fullName>
    </recommendedName>
</protein>
<dbReference type="Proteomes" id="UP000287033">
    <property type="component" value="Unassembled WGS sequence"/>
</dbReference>
<sequence length="30" mass="3456">MDPSEVEFLAEKQTVTIIPNFSLDKIYLIT</sequence>
<dbReference type="InterPro" id="IPR056784">
    <property type="entry name" value="PSF2_N"/>
</dbReference>
<accession>A0A401TE64</accession>
<proteinExistence type="predicted"/>
<dbReference type="OrthoDB" id="1938138at2759"/>
<reference evidence="2 3" key="1">
    <citation type="journal article" date="2018" name="Nat. Ecol. Evol.">
        <title>Shark genomes provide insights into elasmobranch evolution and the origin of vertebrates.</title>
        <authorList>
            <person name="Hara Y"/>
            <person name="Yamaguchi K"/>
            <person name="Onimaru K"/>
            <person name="Kadota M"/>
            <person name="Koyanagi M"/>
            <person name="Keeley SD"/>
            <person name="Tatsumi K"/>
            <person name="Tanaka K"/>
            <person name="Motone F"/>
            <person name="Kageyama Y"/>
            <person name="Nozu R"/>
            <person name="Adachi N"/>
            <person name="Nishimura O"/>
            <person name="Nakagawa R"/>
            <person name="Tanegashima C"/>
            <person name="Kiyatake I"/>
            <person name="Matsumoto R"/>
            <person name="Murakumo K"/>
            <person name="Nishida K"/>
            <person name="Terakita A"/>
            <person name="Kuratani S"/>
            <person name="Sato K"/>
            <person name="Hyodo S Kuraku.S."/>
        </authorList>
    </citation>
    <scope>NUCLEOTIDE SEQUENCE [LARGE SCALE GENOMIC DNA]</scope>
</reference>
<comment type="caution">
    <text evidence="2">The sequence shown here is derived from an EMBL/GenBank/DDBJ whole genome shotgun (WGS) entry which is preliminary data.</text>
</comment>
<dbReference type="EMBL" id="BEZZ01046124">
    <property type="protein sequence ID" value="GCC40944.1"/>
    <property type="molecule type" value="Genomic_DNA"/>
</dbReference>
<evidence type="ECO:0000259" key="1">
    <source>
        <dbReference type="Pfam" id="PF25005"/>
    </source>
</evidence>
<gene>
    <name evidence="2" type="ORF">chiPu_0024782</name>
</gene>
<dbReference type="SUPFAM" id="SSF160059">
    <property type="entry name" value="PriA/YqbF domain"/>
    <property type="match status" value="1"/>
</dbReference>
<dbReference type="STRING" id="137246.A0A401TE64"/>
<dbReference type="AlphaFoldDB" id="A0A401TE64"/>
<organism evidence="2 3">
    <name type="scientific">Chiloscyllium punctatum</name>
    <name type="common">Brownbanded bambooshark</name>
    <name type="synonym">Hemiscyllium punctatum</name>
    <dbReference type="NCBI Taxonomy" id="137246"/>
    <lineage>
        <taxon>Eukaryota</taxon>
        <taxon>Metazoa</taxon>
        <taxon>Chordata</taxon>
        <taxon>Craniata</taxon>
        <taxon>Vertebrata</taxon>
        <taxon>Chondrichthyes</taxon>
        <taxon>Elasmobranchii</taxon>
        <taxon>Galeomorphii</taxon>
        <taxon>Galeoidea</taxon>
        <taxon>Orectolobiformes</taxon>
        <taxon>Hemiscylliidae</taxon>
        <taxon>Chiloscyllium</taxon>
    </lineage>
</organism>
<evidence type="ECO:0000313" key="2">
    <source>
        <dbReference type="EMBL" id="GCC40944.1"/>
    </source>
</evidence>